<evidence type="ECO:0000256" key="1">
    <source>
        <dbReference type="SAM" id="SignalP"/>
    </source>
</evidence>
<dbReference type="EMBL" id="NAAD01000017">
    <property type="protein sequence ID" value="ORJ57691.1"/>
    <property type="molecule type" value="Genomic_DNA"/>
</dbReference>
<evidence type="ECO:0000313" key="2">
    <source>
        <dbReference type="EMBL" id="ORJ57691.1"/>
    </source>
</evidence>
<accession>A0A1X0XXP6</accession>
<dbReference type="AlphaFoldDB" id="A0A1X0XXP6"/>
<gene>
    <name evidence="2" type="ORF">B5V00_13045</name>
</gene>
<dbReference type="STRING" id="1969733.B5V00_13045"/>
<name>A0A1X0XXP6_9BACT</name>
<feature type="chain" id="PRO_5012009936" evidence="1">
    <location>
        <begin position="27"/>
        <end position="146"/>
    </location>
</feature>
<keyword evidence="1" id="KW-0732">Signal</keyword>
<organism evidence="2 3">
    <name type="scientific">Geothermobacter hydrogeniphilus</name>
    <dbReference type="NCBI Taxonomy" id="1969733"/>
    <lineage>
        <taxon>Bacteria</taxon>
        <taxon>Pseudomonadati</taxon>
        <taxon>Thermodesulfobacteriota</taxon>
        <taxon>Desulfuromonadia</taxon>
        <taxon>Desulfuromonadales</taxon>
        <taxon>Geothermobacteraceae</taxon>
        <taxon>Geothermobacter</taxon>
    </lineage>
</organism>
<reference evidence="2 3" key="1">
    <citation type="submission" date="2017-03" db="EMBL/GenBank/DDBJ databases">
        <title>Genome sequence of Geothermobacter sp. EPR-M, Deep-Sea Iron Reducer.</title>
        <authorList>
            <person name="Tully B."/>
            <person name="Savalia P."/>
            <person name="Abuyen K."/>
            <person name="Baughan C."/>
            <person name="Romero E."/>
            <person name="Ronkowski C."/>
            <person name="Torres B."/>
            <person name="Tremblay J."/>
            <person name="Trujillo A."/>
            <person name="Tyler M."/>
            <person name="Perez-Rodriguez I."/>
            <person name="Amend J."/>
        </authorList>
    </citation>
    <scope>NUCLEOTIDE SEQUENCE [LARGE SCALE GENOMIC DNA]</scope>
    <source>
        <strain evidence="2 3">EPR-M</strain>
    </source>
</reference>
<comment type="caution">
    <text evidence="2">The sequence shown here is derived from an EMBL/GenBank/DDBJ whole genome shotgun (WGS) entry which is preliminary data.</text>
</comment>
<dbReference type="Proteomes" id="UP000193136">
    <property type="component" value="Unassembled WGS sequence"/>
</dbReference>
<proteinExistence type="predicted"/>
<keyword evidence="3" id="KW-1185">Reference proteome</keyword>
<feature type="signal peptide" evidence="1">
    <location>
        <begin position="1"/>
        <end position="26"/>
    </location>
</feature>
<sequence length="146" mass="15944">MKQLTTLLALVTTTLLLNACAPNATANLAMRNANRIAADAGSPFRMEKVAENDQGVIVRRTIIGTPGPTAADEVLAKDIAIRIKSMEQEKHQKIPLKLTEFRQVSAENGRFVEAWVFDRGQDTVVYMVSMIAAGDGVDFKVSGPWE</sequence>
<evidence type="ECO:0000313" key="3">
    <source>
        <dbReference type="Proteomes" id="UP000193136"/>
    </source>
</evidence>
<protein>
    <submittedName>
        <fullName evidence="2">Uncharacterized protein</fullName>
    </submittedName>
</protein>
<dbReference type="RefSeq" id="WP_085011247.1">
    <property type="nucleotide sequence ID" value="NZ_NAAD01000017.1"/>
</dbReference>